<evidence type="ECO:0000313" key="2">
    <source>
        <dbReference type="Proteomes" id="UP001154282"/>
    </source>
</evidence>
<sequence>MAEYGTKQHRDHWFLGFQHLMDNYFKGRVGKDVLPDLIKESILKFRAETSNKEFMEELQGVIVEKEAIIFRGDWILELQSLLREYIKGKKHMLPSMRRKLLKMRLSGKHDQMVTSCYEKEGTYRSHYVRYITTRAEYFDQYANLILPEAGGEAQIVRVSLFGARRKTLC</sequence>
<dbReference type="EMBL" id="CAMGYJ010000011">
    <property type="protein sequence ID" value="CAI0627876.1"/>
    <property type="molecule type" value="Genomic_DNA"/>
</dbReference>
<protein>
    <submittedName>
        <fullName evidence="1">Uncharacterized protein</fullName>
    </submittedName>
</protein>
<dbReference type="AlphaFoldDB" id="A0AAV0S3X5"/>
<comment type="caution">
    <text evidence="1">The sequence shown here is derived from an EMBL/GenBank/DDBJ whole genome shotgun (WGS) entry which is preliminary data.</text>
</comment>
<reference evidence="1" key="1">
    <citation type="submission" date="2022-08" db="EMBL/GenBank/DDBJ databases">
        <authorList>
            <person name="Gutierrez-Valencia J."/>
        </authorList>
    </citation>
    <scope>NUCLEOTIDE SEQUENCE</scope>
</reference>
<proteinExistence type="predicted"/>
<name>A0AAV0S3X5_9ROSI</name>
<keyword evidence="2" id="KW-1185">Reference proteome</keyword>
<evidence type="ECO:0000313" key="1">
    <source>
        <dbReference type="EMBL" id="CAI0627876.1"/>
    </source>
</evidence>
<accession>A0AAV0S3X5</accession>
<dbReference type="Proteomes" id="UP001154282">
    <property type="component" value="Unassembled WGS sequence"/>
</dbReference>
<organism evidence="1 2">
    <name type="scientific">Linum tenue</name>
    <dbReference type="NCBI Taxonomy" id="586396"/>
    <lineage>
        <taxon>Eukaryota</taxon>
        <taxon>Viridiplantae</taxon>
        <taxon>Streptophyta</taxon>
        <taxon>Embryophyta</taxon>
        <taxon>Tracheophyta</taxon>
        <taxon>Spermatophyta</taxon>
        <taxon>Magnoliopsida</taxon>
        <taxon>eudicotyledons</taxon>
        <taxon>Gunneridae</taxon>
        <taxon>Pentapetalae</taxon>
        <taxon>rosids</taxon>
        <taxon>fabids</taxon>
        <taxon>Malpighiales</taxon>
        <taxon>Linaceae</taxon>
        <taxon>Linum</taxon>
    </lineage>
</organism>
<gene>
    <name evidence="1" type="ORF">LITE_LOCUS51439</name>
</gene>